<comment type="caution">
    <text evidence="3">The sequence shown here is derived from an EMBL/GenBank/DDBJ whole genome shotgun (WGS) entry which is preliminary data.</text>
</comment>
<feature type="domain" description="Cas12f1-like TNB" evidence="2">
    <location>
        <begin position="49"/>
        <end position="127"/>
    </location>
</feature>
<dbReference type="InterPro" id="IPR010095">
    <property type="entry name" value="Cas12f1-like_TNB"/>
</dbReference>
<dbReference type="Pfam" id="PF07282">
    <property type="entry name" value="Cas12f1-like_TNB"/>
    <property type="match status" value="1"/>
</dbReference>
<evidence type="ECO:0000259" key="2">
    <source>
        <dbReference type="Pfam" id="PF07282"/>
    </source>
</evidence>
<sequence length="132" mass="15413">RVANIQHDTVQKFTTKLVNDYDQIVIEDLNVKQMQMINVASKGLQRSLFGYFRQVLTYKCEWYGKKRILADRFYPSTQRCSRCGYVKKADDKITLSGNKKHGTKHNEYICYKCNFACDRDVNAVMNLLTLAK</sequence>
<feature type="non-terminal residue" evidence="3">
    <location>
        <position position="1"/>
    </location>
</feature>
<protein>
    <submittedName>
        <fullName evidence="3">Transposase</fullName>
    </submittedName>
</protein>
<organism evidence="3 4">
    <name type="scientific">Ligilactobacillus ruminis</name>
    <dbReference type="NCBI Taxonomy" id="1623"/>
    <lineage>
        <taxon>Bacteria</taxon>
        <taxon>Bacillati</taxon>
        <taxon>Bacillota</taxon>
        <taxon>Bacilli</taxon>
        <taxon>Lactobacillales</taxon>
        <taxon>Lactobacillaceae</taxon>
        <taxon>Ligilactobacillus</taxon>
    </lineage>
</organism>
<dbReference type="EMBL" id="FOCC01000016">
    <property type="protein sequence ID" value="SEM96721.1"/>
    <property type="molecule type" value="Genomic_DNA"/>
</dbReference>
<dbReference type="NCBIfam" id="NF040570">
    <property type="entry name" value="guided_TnpB"/>
    <property type="match status" value="1"/>
</dbReference>
<reference evidence="3 4" key="1">
    <citation type="submission" date="2016-10" db="EMBL/GenBank/DDBJ databases">
        <authorList>
            <person name="Varghese N."/>
            <person name="Submissions S."/>
        </authorList>
    </citation>
    <scope>NUCLEOTIDE SEQUENCE [LARGE SCALE GENOMIC DNA]</scope>
    <source>
        <strain evidence="3 4">WC1T17</strain>
    </source>
</reference>
<accession>A0ABY1AE99</accession>
<dbReference type="NCBIfam" id="TIGR01766">
    <property type="entry name" value="IS200/IS605 family accessory protein TnpB-like domain"/>
    <property type="match status" value="1"/>
</dbReference>
<evidence type="ECO:0000313" key="4">
    <source>
        <dbReference type="Proteomes" id="UP000182089"/>
    </source>
</evidence>
<evidence type="ECO:0000313" key="3">
    <source>
        <dbReference type="EMBL" id="SEM96721.1"/>
    </source>
</evidence>
<name>A0ABY1AE99_9LACO</name>
<gene>
    <name evidence="3" type="ORF">SAMN05216431_11641</name>
</gene>
<dbReference type="Proteomes" id="UP000182089">
    <property type="component" value="Unassembled WGS sequence"/>
</dbReference>
<proteinExistence type="predicted"/>
<keyword evidence="1" id="KW-0238">DNA-binding</keyword>
<evidence type="ECO:0000256" key="1">
    <source>
        <dbReference type="ARBA" id="ARBA00023125"/>
    </source>
</evidence>